<proteinExistence type="predicted"/>
<dbReference type="AlphaFoldDB" id="A0AAF0ZDK4"/>
<evidence type="ECO:0000313" key="1">
    <source>
        <dbReference type="EMBL" id="WPF87379.1"/>
    </source>
</evidence>
<protein>
    <recommendedName>
        <fullName evidence="2">N-acetyltransferase domain-containing protein</fullName>
    </recommendedName>
</protein>
<dbReference type="SUPFAM" id="SSF55729">
    <property type="entry name" value="Acyl-CoA N-acyltransferases (Nat)"/>
    <property type="match status" value="1"/>
</dbReference>
<dbReference type="RefSeq" id="WP_320000984.1">
    <property type="nucleotide sequence ID" value="NZ_CP138348.1"/>
</dbReference>
<accession>A0AAF0ZDK4</accession>
<organism evidence="1">
    <name type="scientific">Cyanobacterium aponinum AL20115</name>
    <dbReference type="NCBI Taxonomy" id="3090662"/>
    <lineage>
        <taxon>Bacteria</taxon>
        <taxon>Bacillati</taxon>
        <taxon>Cyanobacteriota</taxon>
        <taxon>Cyanophyceae</taxon>
        <taxon>Oscillatoriophycideae</taxon>
        <taxon>Chroococcales</taxon>
        <taxon>Geminocystaceae</taxon>
        <taxon>Cyanobacterium</taxon>
    </lineage>
</organism>
<name>A0AAF0ZDK4_9CHRO</name>
<evidence type="ECO:0008006" key="2">
    <source>
        <dbReference type="Google" id="ProtNLM"/>
    </source>
</evidence>
<dbReference type="InterPro" id="IPR016181">
    <property type="entry name" value="Acyl_CoA_acyltransferase"/>
</dbReference>
<reference evidence="1" key="1">
    <citation type="submission" date="2023-11" db="EMBL/GenBank/DDBJ databases">
        <title>Genome sequence of Cyanobacterium aponinum BCRC AL20115.</title>
        <authorList>
            <person name="Chang H.-Y."/>
            <person name="Lin K.-M."/>
            <person name="Hsueh H.-T."/>
            <person name="Chu H.-A."/>
            <person name="Kuo C.-H."/>
        </authorList>
    </citation>
    <scope>NUCLEOTIDE SEQUENCE</scope>
    <source>
        <strain evidence="1">AL20115</strain>
    </source>
</reference>
<sequence>MCLSLSIKNSYNDQKDLYITSFVTDINAYLDEDQLSEEDLKNLTEDPTKIGYILAYRLDLSYSLDDLLYYSNCEGSDLLLFTEFFSNHEDYLLTDYLFYIDRVIIKPHYQGHNYGLKALAIFLELFAKQQAVGCHPHPLESSRSKFLRKKYSKQKVRSIMTRYWSKLGFDCYDKKHNILWTDEWCMPSYLEL</sequence>
<gene>
    <name evidence="1" type="ORF">SAY89_11230</name>
</gene>
<dbReference type="EMBL" id="CP138348">
    <property type="protein sequence ID" value="WPF87379.1"/>
    <property type="molecule type" value="Genomic_DNA"/>
</dbReference>